<keyword evidence="4" id="KW-1185">Reference proteome</keyword>
<accession>A0A163KZ71</accession>
<dbReference type="InParanoid" id="A0A163KZ71"/>
<dbReference type="AlphaFoldDB" id="A0A163KZ71"/>
<name>A0A163KZ71_ABSGL</name>
<sequence length="277" mass="31863">MMKDFSTNEKPVLQNIRNNRRILYTSLITFFILSLVLLAGGRSAIHNDNTTTTTTTTRRHEGDTTWFRQTLSTFISKTDSSSLPISHDHVLILTPLKNAAAYLPTYFELVDQLEYPKSKLSLAFLVSDTTDDTVAILRAQQQQLKHRYHSFQIYEKDFHFDLPEGQRHQFELQPLRRSFMARSRNYLLSTALRPEHDYVLWLDVDVVKYSSNILNDLISVNEDVVVPNCLRLTEDGSFWLLRVPHWALLDGGHAYSLGSVQQGAFGWCGRYLHIGQG</sequence>
<protein>
    <recommendedName>
        <fullName evidence="5">Glycosyltransferase family 62 protein</fullName>
    </recommendedName>
</protein>
<evidence type="ECO:0008006" key="5">
    <source>
        <dbReference type="Google" id="ProtNLM"/>
    </source>
</evidence>
<dbReference type="Pfam" id="PF03452">
    <property type="entry name" value="Anp1"/>
    <property type="match status" value="1"/>
</dbReference>
<dbReference type="Gene3D" id="3.90.550.10">
    <property type="entry name" value="Spore Coat Polysaccharide Biosynthesis Protein SpsA, Chain A"/>
    <property type="match status" value="1"/>
</dbReference>
<keyword evidence="2" id="KW-0472">Membrane</keyword>
<comment type="similarity">
    <text evidence="1">Belongs to the ANP1/MMN9/VAN1 family.</text>
</comment>
<organism evidence="3">
    <name type="scientific">Absidia glauca</name>
    <name type="common">Pin mould</name>
    <dbReference type="NCBI Taxonomy" id="4829"/>
    <lineage>
        <taxon>Eukaryota</taxon>
        <taxon>Fungi</taxon>
        <taxon>Fungi incertae sedis</taxon>
        <taxon>Mucoromycota</taxon>
        <taxon>Mucoromycotina</taxon>
        <taxon>Mucoromycetes</taxon>
        <taxon>Mucorales</taxon>
        <taxon>Cunninghamellaceae</taxon>
        <taxon>Absidia</taxon>
    </lineage>
</organism>
<dbReference type="PANTHER" id="PTHR43083">
    <property type="entry name" value="MANNAN POLYMERASE II"/>
    <property type="match status" value="1"/>
</dbReference>
<dbReference type="Proteomes" id="UP000078561">
    <property type="component" value="Unassembled WGS sequence"/>
</dbReference>
<evidence type="ECO:0000256" key="1">
    <source>
        <dbReference type="ARBA" id="ARBA00037964"/>
    </source>
</evidence>
<evidence type="ECO:0000256" key="2">
    <source>
        <dbReference type="SAM" id="Phobius"/>
    </source>
</evidence>
<dbReference type="OrthoDB" id="2405412at2759"/>
<gene>
    <name evidence="3" type="primary">ABSGL_08536.1 scaffold 10403</name>
</gene>
<dbReference type="SUPFAM" id="SSF53448">
    <property type="entry name" value="Nucleotide-diphospho-sugar transferases"/>
    <property type="match status" value="1"/>
</dbReference>
<dbReference type="InterPro" id="IPR052086">
    <property type="entry name" value="Mannan_Polymerase_Subunit"/>
</dbReference>
<proteinExistence type="inferred from homology"/>
<feature type="transmembrane region" description="Helical" evidence="2">
    <location>
        <begin position="21"/>
        <end position="41"/>
    </location>
</feature>
<dbReference type="PANTHER" id="PTHR43083:SF6">
    <property type="entry name" value="MANNAN POLYMERASE COMPLEXES SUBUNIT MNN9"/>
    <property type="match status" value="1"/>
</dbReference>
<dbReference type="STRING" id="4829.A0A163KZ71"/>
<keyword evidence="2" id="KW-0812">Transmembrane</keyword>
<keyword evidence="2" id="KW-1133">Transmembrane helix</keyword>
<reference evidence="3" key="1">
    <citation type="submission" date="2016-04" db="EMBL/GenBank/DDBJ databases">
        <authorList>
            <person name="Evans L.H."/>
            <person name="Alamgir A."/>
            <person name="Owens N."/>
            <person name="Weber N.D."/>
            <person name="Virtaneva K."/>
            <person name="Barbian K."/>
            <person name="Babar A."/>
            <person name="Rosenke K."/>
        </authorList>
    </citation>
    <scope>NUCLEOTIDE SEQUENCE [LARGE SCALE GENOMIC DNA]</scope>
    <source>
        <strain evidence="3">CBS 101.48</strain>
    </source>
</reference>
<dbReference type="EMBL" id="LT554008">
    <property type="protein sequence ID" value="SAM02720.1"/>
    <property type="molecule type" value="Genomic_DNA"/>
</dbReference>
<evidence type="ECO:0000313" key="3">
    <source>
        <dbReference type="EMBL" id="SAM02720.1"/>
    </source>
</evidence>
<evidence type="ECO:0000313" key="4">
    <source>
        <dbReference type="Proteomes" id="UP000078561"/>
    </source>
</evidence>
<dbReference type="InterPro" id="IPR029044">
    <property type="entry name" value="Nucleotide-diphossugar_trans"/>
</dbReference>